<protein>
    <submittedName>
        <fullName evidence="8">Cytochrome</fullName>
    </submittedName>
</protein>
<evidence type="ECO:0000313" key="9">
    <source>
        <dbReference type="Proteomes" id="UP001289374"/>
    </source>
</evidence>
<dbReference type="InterPro" id="IPR001128">
    <property type="entry name" value="Cyt_P450"/>
</dbReference>
<dbReference type="SUPFAM" id="SSF48264">
    <property type="entry name" value="Cytochrome P450"/>
    <property type="match status" value="1"/>
</dbReference>
<proteinExistence type="inferred from homology"/>
<keyword evidence="9" id="KW-1185">Reference proteome</keyword>
<evidence type="ECO:0000256" key="7">
    <source>
        <dbReference type="ARBA" id="ARBA00023033"/>
    </source>
</evidence>
<dbReference type="GO" id="GO:0005506">
    <property type="term" value="F:iron ion binding"/>
    <property type="evidence" value="ECO:0007669"/>
    <property type="project" value="InterPro"/>
</dbReference>
<keyword evidence="3" id="KW-0349">Heme</keyword>
<dbReference type="GO" id="GO:0016705">
    <property type="term" value="F:oxidoreductase activity, acting on paired donors, with incorporation or reduction of molecular oxygen"/>
    <property type="evidence" value="ECO:0007669"/>
    <property type="project" value="InterPro"/>
</dbReference>
<dbReference type="EMBL" id="JACGWL010000001">
    <property type="protein sequence ID" value="KAK4411605.1"/>
    <property type="molecule type" value="Genomic_DNA"/>
</dbReference>
<evidence type="ECO:0000256" key="2">
    <source>
        <dbReference type="ARBA" id="ARBA00010617"/>
    </source>
</evidence>
<organism evidence="8 9">
    <name type="scientific">Sesamum angolense</name>
    <dbReference type="NCBI Taxonomy" id="2727404"/>
    <lineage>
        <taxon>Eukaryota</taxon>
        <taxon>Viridiplantae</taxon>
        <taxon>Streptophyta</taxon>
        <taxon>Embryophyta</taxon>
        <taxon>Tracheophyta</taxon>
        <taxon>Spermatophyta</taxon>
        <taxon>Magnoliopsida</taxon>
        <taxon>eudicotyledons</taxon>
        <taxon>Gunneridae</taxon>
        <taxon>Pentapetalae</taxon>
        <taxon>asterids</taxon>
        <taxon>lamiids</taxon>
        <taxon>Lamiales</taxon>
        <taxon>Pedaliaceae</taxon>
        <taxon>Sesamum</taxon>
    </lineage>
</organism>
<keyword evidence="7" id="KW-0503">Monooxygenase</keyword>
<evidence type="ECO:0000256" key="6">
    <source>
        <dbReference type="ARBA" id="ARBA00023004"/>
    </source>
</evidence>
<dbReference type="AlphaFoldDB" id="A0AAE2C7K6"/>
<evidence type="ECO:0000256" key="1">
    <source>
        <dbReference type="ARBA" id="ARBA00001971"/>
    </source>
</evidence>
<accession>A0AAE2C7K6</accession>
<dbReference type="PANTHER" id="PTHR47946">
    <property type="entry name" value="CYTOCHROME P450 78A7-RELATED"/>
    <property type="match status" value="1"/>
</dbReference>
<dbReference type="PANTHER" id="PTHR47946:SF6">
    <property type="entry name" value="CYTOCHROME P450 78A7"/>
    <property type="match status" value="1"/>
</dbReference>
<reference evidence="8" key="1">
    <citation type="submission" date="2020-06" db="EMBL/GenBank/DDBJ databases">
        <authorList>
            <person name="Li T."/>
            <person name="Hu X."/>
            <person name="Zhang T."/>
            <person name="Song X."/>
            <person name="Zhang H."/>
            <person name="Dai N."/>
            <person name="Sheng W."/>
            <person name="Hou X."/>
            <person name="Wei L."/>
        </authorList>
    </citation>
    <scope>NUCLEOTIDE SEQUENCE</scope>
    <source>
        <strain evidence="8">K16</strain>
        <tissue evidence="8">Leaf</tissue>
    </source>
</reference>
<comment type="similarity">
    <text evidence="2">Belongs to the cytochrome P450 family.</text>
</comment>
<evidence type="ECO:0000256" key="4">
    <source>
        <dbReference type="ARBA" id="ARBA00022723"/>
    </source>
</evidence>
<comment type="caution">
    <text evidence="8">The sequence shown here is derived from an EMBL/GenBank/DDBJ whole genome shotgun (WGS) entry which is preliminary data.</text>
</comment>
<name>A0AAE2C7K6_9LAMI</name>
<dbReference type="Pfam" id="PF00067">
    <property type="entry name" value="p450"/>
    <property type="match status" value="1"/>
</dbReference>
<reference evidence="8" key="2">
    <citation type="journal article" date="2024" name="Plant">
        <title>Genomic evolution and insights into agronomic trait innovations of Sesamum species.</title>
        <authorList>
            <person name="Miao H."/>
            <person name="Wang L."/>
            <person name="Qu L."/>
            <person name="Liu H."/>
            <person name="Sun Y."/>
            <person name="Le M."/>
            <person name="Wang Q."/>
            <person name="Wei S."/>
            <person name="Zheng Y."/>
            <person name="Lin W."/>
            <person name="Duan Y."/>
            <person name="Cao H."/>
            <person name="Xiong S."/>
            <person name="Wang X."/>
            <person name="Wei L."/>
            <person name="Li C."/>
            <person name="Ma Q."/>
            <person name="Ju M."/>
            <person name="Zhao R."/>
            <person name="Li G."/>
            <person name="Mu C."/>
            <person name="Tian Q."/>
            <person name="Mei H."/>
            <person name="Zhang T."/>
            <person name="Gao T."/>
            <person name="Zhang H."/>
        </authorList>
    </citation>
    <scope>NUCLEOTIDE SEQUENCE</scope>
    <source>
        <strain evidence="8">K16</strain>
    </source>
</reference>
<evidence type="ECO:0000313" key="8">
    <source>
        <dbReference type="EMBL" id="KAK4411605.1"/>
    </source>
</evidence>
<dbReference type="Gene3D" id="1.10.630.10">
    <property type="entry name" value="Cytochrome P450"/>
    <property type="match status" value="1"/>
</dbReference>
<keyword evidence="4" id="KW-0479">Metal-binding</keyword>
<keyword evidence="6" id="KW-0408">Iron</keyword>
<comment type="cofactor">
    <cofactor evidence="1">
        <name>heme</name>
        <dbReference type="ChEBI" id="CHEBI:30413"/>
    </cofactor>
</comment>
<dbReference type="GO" id="GO:0004497">
    <property type="term" value="F:monooxygenase activity"/>
    <property type="evidence" value="ECO:0007669"/>
    <property type="project" value="UniProtKB-KW"/>
</dbReference>
<keyword evidence="5" id="KW-0560">Oxidoreductase</keyword>
<gene>
    <name evidence="8" type="ORF">Sango_0233500</name>
</gene>
<dbReference type="InterPro" id="IPR051996">
    <property type="entry name" value="Cytochrome_P450_78A"/>
</dbReference>
<dbReference type="GO" id="GO:0020037">
    <property type="term" value="F:heme binding"/>
    <property type="evidence" value="ECO:0007669"/>
    <property type="project" value="InterPro"/>
</dbReference>
<dbReference type="Proteomes" id="UP001289374">
    <property type="component" value="Unassembled WGS sequence"/>
</dbReference>
<dbReference type="InterPro" id="IPR036396">
    <property type="entry name" value="Cyt_P450_sf"/>
</dbReference>
<evidence type="ECO:0000256" key="3">
    <source>
        <dbReference type="ARBA" id="ARBA00022617"/>
    </source>
</evidence>
<sequence length="170" mass="19353">MGSVFGKRYDPTEDAEEFRVLNAIVKEGFELLGVFNWSDYLPWLSYFYDPSRIVAHCEALVPRVRKLVKAIIEQHQLKNQHENNISDNADFVDVLLSLDGDEKLNEDDMIAVLWAIFCVFYTAGDVSDVYNQLEGTEKLLETVAGRVVSALTSQDFEGQSEPAVHYKHFS</sequence>
<evidence type="ECO:0000256" key="5">
    <source>
        <dbReference type="ARBA" id="ARBA00023002"/>
    </source>
</evidence>